<accession>A0A0B3WVD8</accession>
<dbReference type="GO" id="GO:0006281">
    <property type="term" value="P:DNA repair"/>
    <property type="evidence" value="ECO:0007669"/>
    <property type="project" value="InterPro"/>
</dbReference>
<organism evidence="2 3">
    <name type="scientific">Terrisporobacter othiniensis</name>
    <dbReference type="NCBI Taxonomy" id="1577792"/>
    <lineage>
        <taxon>Bacteria</taxon>
        <taxon>Bacillati</taxon>
        <taxon>Bacillota</taxon>
        <taxon>Clostridia</taxon>
        <taxon>Peptostreptococcales</taxon>
        <taxon>Peptostreptococcaceae</taxon>
        <taxon>Terrisporobacter</taxon>
    </lineage>
</organism>
<feature type="coiled-coil region" evidence="1">
    <location>
        <begin position="17"/>
        <end position="44"/>
    </location>
</feature>
<evidence type="ECO:0000313" key="3">
    <source>
        <dbReference type="Proteomes" id="UP000031189"/>
    </source>
</evidence>
<protein>
    <submittedName>
        <fullName evidence="2">Uncharacterized protein</fullName>
    </submittedName>
</protein>
<name>A0A0B3WVD8_9FIRM</name>
<evidence type="ECO:0000313" key="2">
    <source>
        <dbReference type="EMBL" id="KHS58555.1"/>
    </source>
</evidence>
<dbReference type="InterPro" id="IPR011257">
    <property type="entry name" value="DNA_glycosylase"/>
</dbReference>
<dbReference type="InterPro" id="IPR023170">
    <property type="entry name" value="HhH_base_excis_C"/>
</dbReference>
<dbReference type="Gene3D" id="1.10.1670.10">
    <property type="entry name" value="Helix-hairpin-Helix base-excision DNA repair enzymes (C-terminal)"/>
    <property type="match status" value="1"/>
</dbReference>
<evidence type="ECO:0000256" key="1">
    <source>
        <dbReference type="SAM" id="Coils"/>
    </source>
</evidence>
<reference evidence="2 3" key="1">
    <citation type="submission" date="2014-12" db="EMBL/GenBank/DDBJ databases">
        <title>Draft genome sequence of Terrisporobacter sp. 08-306576, isolated from the blood culture of a bacteremia patient.</title>
        <authorList>
            <person name="Lund L.C."/>
            <person name="Sydenham T.V."/>
            <person name="Hogh S.V."/>
            <person name="Skov M.N."/>
            <person name="Kemp M."/>
            <person name="Justesen U.S."/>
        </authorList>
    </citation>
    <scope>NUCLEOTIDE SEQUENCE [LARGE SCALE GENOMIC DNA]</scope>
    <source>
        <strain evidence="2 3">08-306576</strain>
    </source>
</reference>
<sequence length="334" mass="38667">MMISLESYMESLEDKSYEGLIRERDALIKEIREFEKNKDRWGDECMVHPSPDVVYQCNLQYLARLCELIAKTYNCVYVQGEVKEKENFEWIYIIREWLSNKQIYESTVEENVIARKKGKEYSLSDHLQGLIYSLLSNQRPWSRIVPHLSEIDSIFYNYDVDRVKSTDGDFFANEICRIKCGNRNIASQMRNINKNIETMEKIEQDYGSMDAFVTSAPVYEVVKSLSAYNSKYKLHNVGEPLAWEYLRNVGIDGAKPDVHLCRFFGGNRMGKGNHSPASMREVYETVLRISKNTGLSMALIDSLVWNYCAEGYGEVCTANPKCTQCPIRAFCQEP</sequence>
<dbReference type="AlphaFoldDB" id="A0A0B3WVD8"/>
<gene>
    <name evidence="2" type="ORF">QX51_02010</name>
</gene>
<proteinExistence type="predicted"/>
<dbReference type="GO" id="GO:0003824">
    <property type="term" value="F:catalytic activity"/>
    <property type="evidence" value="ECO:0007669"/>
    <property type="project" value="InterPro"/>
</dbReference>
<dbReference type="EMBL" id="JWHR01000027">
    <property type="protein sequence ID" value="KHS58555.1"/>
    <property type="molecule type" value="Genomic_DNA"/>
</dbReference>
<comment type="caution">
    <text evidence="2">The sequence shown here is derived from an EMBL/GenBank/DDBJ whole genome shotgun (WGS) entry which is preliminary data.</text>
</comment>
<keyword evidence="1" id="KW-0175">Coiled coil</keyword>
<keyword evidence="3" id="KW-1185">Reference proteome</keyword>
<dbReference type="SUPFAM" id="SSF48150">
    <property type="entry name" value="DNA-glycosylase"/>
    <property type="match status" value="1"/>
</dbReference>
<dbReference type="Proteomes" id="UP000031189">
    <property type="component" value="Unassembled WGS sequence"/>
</dbReference>